<accession>A0ACC5P0T3</accession>
<name>A0ACC5P0T3_9BACT</name>
<protein>
    <submittedName>
        <fullName evidence="1">Uncharacterized protein</fullName>
    </submittedName>
</protein>
<reference evidence="1" key="1">
    <citation type="submission" date="2020-08" db="EMBL/GenBank/DDBJ databases">
        <title>Genomic Encyclopedia of Type Strains, Phase IV (KMG-V): Genome sequencing to study the core and pangenomes of soil and plant-associated prokaryotes.</title>
        <authorList>
            <person name="Whitman W."/>
        </authorList>
    </citation>
    <scope>NUCLEOTIDE SEQUENCE</scope>
    <source>
        <strain evidence="1">M8UP15</strain>
    </source>
</reference>
<comment type="caution">
    <text evidence="1">The sequence shown here is derived from an EMBL/GenBank/DDBJ whole genome shotgun (WGS) entry which is preliminary data.</text>
</comment>
<keyword evidence="2" id="KW-1185">Reference proteome</keyword>
<evidence type="ECO:0000313" key="2">
    <source>
        <dbReference type="Proteomes" id="UP000569005"/>
    </source>
</evidence>
<proteinExistence type="predicted"/>
<dbReference type="Proteomes" id="UP000569005">
    <property type="component" value="Unassembled WGS sequence"/>
</dbReference>
<evidence type="ECO:0000313" key="1">
    <source>
        <dbReference type="EMBL" id="MBB5340459.1"/>
    </source>
</evidence>
<sequence length="42" mass="4744">MHPKKQPFRGTKLPNYRQASCYLGAPMPRGFPLGNQANNHGY</sequence>
<gene>
    <name evidence="1" type="ORF">HDF13_002792</name>
</gene>
<organism evidence="1 2">
    <name type="scientific">Tunturiibacter gelidiferens</name>
    <dbReference type="NCBI Taxonomy" id="3069689"/>
    <lineage>
        <taxon>Bacteria</taxon>
        <taxon>Pseudomonadati</taxon>
        <taxon>Acidobacteriota</taxon>
        <taxon>Terriglobia</taxon>
        <taxon>Terriglobales</taxon>
        <taxon>Acidobacteriaceae</taxon>
        <taxon>Tunturiibacter</taxon>
    </lineage>
</organism>
<dbReference type="EMBL" id="JACHEA010000001">
    <property type="protein sequence ID" value="MBB5340459.1"/>
    <property type="molecule type" value="Genomic_DNA"/>
</dbReference>